<proteinExistence type="predicted"/>
<accession>A0A934RV50</accession>
<feature type="region of interest" description="Disordered" evidence="1">
    <location>
        <begin position="19"/>
        <end position="51"/>
    </location>
</feature>
<evidence type="ECO:0000256" key="1">
    <source>
        <dbReference type="SAM" id="MobiDB-lite"/>
    </source>
</evidence>
<keyword evidence="3" id="KW-1185">Reference proteome</keyword>
<comment type="caution">
    <text evidence="2">The sequence shown here is derived from an EMBL/GenBank/DDBJ whole genome shotgun (WGS) entry which is preliminary data.</text>
</comment>
<evidence type="ECO:0000313" key="2">
    <source>
        <dbReference type="EMBL" id="MBK1877397.1"/>
    </source>
</evidence>
<gene>
    <name evidence="2" type="ORF">JIN87_11005</name>
</gene>
<sequence length="83" mass="8876">MDPIESNPFFNSARLYQNQVASQKPSAPAEGSTTPSSSIDANNRSAAPADFSNMFDDDALLKLQGNLEAIAQMAEKSLKQIDG</sequence>
<evidence type="ECO:0000313" key="3">
    <source>
        <dbReference type="Proteomes" id="UP000617628"/>
    </source>
</evidence>
<protein>
    <submittedName>
        <fullName evidence="2">Uncharacterized protein</fullName>
    </submittedName>
</protein>
<organism evidence="2 3">
    <name type="scientific">Pelagicoccus mobilis</name>
    <dbReference type="NCBI Taxonomy" id="415221"/>
    <lineage>
        <taxon>Bacteria</taxon>
        <taxon>Pseudomonadati</taxon>
        <taxon>Verrucomicrobiota</taxon>
        <taxon>Opitutia</taxon>
        <taxon>Puniceicoccales</taxon>
        <taxon>Pelagicoccaceae</taxon>
        <taxon>Pelagicoccus</taxon>
    </lineage>
</organism>
<dbReference type="EMBL" id="JAENIL010000017">
    <property type="protein sequence ID" value="MBK1877397.1"/>
    <property type="molecule type" value="Genomic_DNA"/>
</dbReference>
<dbReference type="RefSeq" id="WP_200355609.1">
    <property type="nucleotide sequence ID" value="NZ_JAENIL010000017.1"/>
</dbReference>
<reference evidence="2" key="1">
    <citation type="submission" date="2021-01" db="EMBL/GenBank/DDBJ databases">
        <title>Modified the classification status of verrucomicrobia.</title>
        <authorList>
            <person name="Feng X."/>
        </authorList>
    </citation>
    <scope>NUCLEOTIDE SEQUENCE</scope>
    <source>
        <strain evidence="2">KCTC 13126</strain>
    </source>
</reference>
<dbReference type="Proteomes" id="UP000617628">
    <property type="component" value="Unassembled WGS sequence"/>
</dbReference>
<name>A0A934RV50_9BACT</name>
<dbReference type="AlphaFoldDB" id="A0A934RV50"/>
<feature type="compositionally biased region" description="Polar residues" evidence="1">
    <location>
        <begin position="19"/>
        <end position="45"/>
    </location>
</feature>